<evidence type="ECO:0000256" key="10">
    <source>
        <dbReference type="ARBA" id="ARBA00023242"/>
    </source>
</evidence>
<reference evidence="13" key="1">
    <citation type="submission" date="2023-07" db="EMBL/GenBank/DDBJ databases">
        <title>Chromosome-level genome assembly of Artemia franciscana.</title>
        <authorList>
            <person name="Jo E."/>
        </authorList>
    </citation>
    <scope>NUCLEOTIDE SEQUENCE</scope>
    <source>
        <tissue evidence="13">Whole body</tissue>
    </source>
</reference>
<keyword evidence="9" id="KW-0234">DNA repair</keyword>
<dbReference type="AlphaFoldDB" id="A0AA88ITU0"/>
<evidence type="ECO:0000313" key="13">
    <source>
        <dbReference type="EMBL" id="KAK2726587.1"/>
    </source>
</evidence>
<keyword evidence="5" id="KW-0479">Metal-binding</keyword>
<evidence type="ECO:0000259" key="12">
    <source>
        <dbReference type="Pfam" id="PF03372"/>
    </source>
</evidence>
<evidence type="ECO:0000256" key="3">
    <source>
        <dbReference type="ARBA" id="ARBA00004322"/>
    </source>
</evidence>
<dbReference type="GO" id="GO:0004518">
    <property type="term" value="F:nuclease activity"/>
    <property type="evidence" value="ECO:0007669"/>
    <property type="project" value="UniProtKB-KW"/>
</dbReference>
<keyword evidence="4" id="KW-0540">Nuclease</keyword>
<evidence type="ECO:0000256" key="7">
    <source>
        <dbReference type="ARBA" id="ARBA00022801"/>
    </source>
</evidence>
<dbReference type="Gene3D" id="1.10.8.10">
    <property type="entry name" value="DNA helicase RuvA subunit, C-terminal domain"/>
    <property type="match status" value="1"/>
</dbReference>
<keyword evidence="8" id="KW-0460">Magnesium</keyword>
<dbReference type="GO" id="GO:0016605">
    <property type="term" value="C:PML body"/>
    <property type="evidence" value="ECO:0007669"/>
    <property type="project" value="UniProtKB-SubCell"/>
</dbReference>
<sequence length="375" mass="42779">MLVNAIKSLTTSCLSYKRMSDEEIPEAAECQRLVENFVEITDTNEAVAQCFLQDNHWELERSLEQFFGSAQLESDSKPLARKSSPVPDESPGAKHLKLESAQDEARSSLSLPELIKSSKLTDKRPSHFRFLTWNLDGMEPKCLKIRIKAAAKVIEKEGYDIVFLQEVTEETQKYLETLLPQYVFISANSDGAPYYCITLLKIFCVYQDSYKVLPFTNSVMGRNILQVYAHIGEIKLLLMNVHLESTKEFSTQRIVQLKECFKIANEINDANIIFAGDLNLRDKELAEAGGLPEKFFDAWNACGCKKEYQFTWDCLRNSNHQMPSKFQPRCRFDRVFVKPVNITIADFKLTGIQKISGTTVFPSDHWGVAVNFKLP</sequence>
<dbReference type="Gene3D" id="3.60.10.10">
    <property type="entry name" value="Endonuclease/exonuclease/phosphatase"/>
    <property type="match status" value="1"/>
</dbReference>
<dbReference type="Proteomes" id="UP001187531">
    <property type="component" value="Unassembled WGS sequence"/>
</dbReference>
<evidence type="ECO:0000256" key="6">
    <source>
        <dbReference type="ARBA" id="ARBA00022763"/>
    </source>
</evidence>
<proteinExistence type="predicted"/>
<dbReference type="GO" id="GO:0006302">
    <property type="term" value="P:double-strand break repair"/>
    <property type="evidence" value="ECO:0007669"/>
    <property type="project" value="TreeGrafter"/>
</dbReference>
<dbReference type="GO" id="GO:0005737">
    <property type="term" value="C:cytoplasm"/>
    <property type="evidence" value="ECO:0007669"/>
    <property type="project" value="TreeGrafter"/>
</dbReference>
<accession>A0AA88ITU0</accession>
<evidence type="ECO:0000256" key="1">
    <source>
        <dbReference type="ARBA" id="ARBA00001936"/>
    </source>
</evidence>
<dbReference type="GO" id="GO:0070260">
    <property type="term" value="F:5'-tyrosyl-DNA phosphodiesterase activity"/>
    <property type="evidence" value="ECO:0007669"/>
    <property type="project" value="TreeGrafter"/>
</dbReference>
<keyword evidence="10" id="KW-0539">Nucleus</keyword>
<evidence type="ECO:0000313" key="14">
    <source>
        <dbReference type="Proteomes" id="UP001187531"/>
    </source>
</evidence>
<organism evidence="13 14">
    <name type="scientific">Artemia franciscana</name>
    <name type="common">Brine shrimp</name>
    <name type="synonym">Artemia sanfranciscana</name>
    <dbReference type="NCBI Taxonomy" id="6661"/>
    <lineage>
        <taxon>Eukaryota</taxon>
        <taxon>Metazoa</taxon>
        <taxon>Ecdysozoa</taxon>
        <taxon>Arthropoda</taxon>
        <taxon>Crustacea</taxon>
        <taxon>Branchiopoda</taxon>
        <taxon>Anostraca</taxon>
        <taxon>Artemiidae</taxon>
        <taxon>Artemia</taxon>
    </lineage>
</organism>
<comment type="subcellular location">
    <subcellularLocation>
        <location evidence="3">Nucleus</location>
        <location evidence="3">PML body</location>
    </subcellularLocation>
</comment>
<evidence type="ECO:0000256" key="11">
    <source>
        <dbReference type="SAM" id="MobiDB-lite"/>
    </source>
</evidence>
<comment type="cofactor">
    <cofactor evidence="2">
        <name>Mg(2+)</name>
        <dbReference type="ChEBI" id="CHEBI:18420"/>
    </cofactor>
</comment>
<comment type="caution">
    <text evidence="13">The sequence shown here is derived from an EMBL/GenBank/DDBJ whole genome shotgun (WGS) entry which is preliminary data.</text>
</comment>
<keyword evidence="14" id="KW-1185">Reference proteome</keyword>
<dbReference type="EMBL" id="JAVRJZ010000001">
    <property type="protein sequence ID" value="KAK2726587.1"/>
    <property type="molecule type" value="Genomic_DNA"/>
</dbReference>
<dbReference type="PANTHER" id="PTHR15822">
    <property type="entry name" value="TRAF AND TNF RECEPTOR-ASSOCIATED PROTEIN"/>
    <property type="match status" value="1"/>
</dbReference>
<dbReference type="GO" id="GO:0003697">
    <property type="term" value="F:single-stranded DNA binding"/>
    <property type="evidence" value="ECO:0007669"/>
    <property type="project" value="TreeGrafter"/>
</dbReference>
<dbReference type="InterPro" id="IPR009060">
    <property type="entry name" value="UBA-like_sf"/>
</dbReference>
<evidence type="ECO:0000256" key="2">
    <source>
        <dbReference type="ARBA" id="ARBA00001946"/>
    </source>
</evidence>
<feature type="region of interest" description="Disordered" evidence="11">
    <location>
        <begin position="74"/>
        <end position="99"/>
    </location>
</feature>
<feature type="domain" description="Endonuclease/exonuclease/phosphatase" evidence="12">
    <location>
        <begin position="131"/>
        <end position="365"/>
    </location>
</feature>
<evidence type="ECO:0000256" key="4">
    <source>
        <dbReference type="ARBA" id="ARBA00022722"/>
    </source>
</evidence>
<keyword evidence="7" id="KW-0378">Hydrolase</keyword>
<dbReference type="InterPro" id="IPR005135">
    <property type="entry name" value="Endo/exonuclease/phosphatase"/>
</dbReference>
<comment type="cofactor">
    <cofactor evidence="1">
        <name>Mn(2+)</name>
        <dbReference type="ChEBI" id="CHEBI:29035"/>
    </cofactor>
</comment>
<dbReference type="GO" id="GO:0046872">
    <property type="term" value="F:metal ion binding"/>
    <property type="evidence" value="ECO:0007669"/>
    <property type="project" value="UniProtKB-KW"/>
</dbReference>
<keyword evidence="6" id="KW-0227">DNA damage</keyword>
<dbReference type="Pfam" id="PF03372">
    <property type="entry name" value="Exo_endo_phos"/>
    <property type="match status" value="1"/>
</dbReference>
<dbReference type="PANTHER" id="PTHR15822:SF4">
    <property type="entry name" value="TYROSYL-DNA PHOSPHODIESTERASE 2"/>
    <property type="match status" value="1"/>
</dbReference>
<protein>
    <recommendedName>
        <fullName evidence="12">Endonuclease/exonuclease/phosphatase domain-containing protein</fullName>
    </recommendedName>
</protein>
<dbReference type="InterPro" id="IPR051547">
    <property type="entry name" value="TDP2-like"/>
</dbReference>
<dbReference type="SUPFAM" id="SSF56219">
    <property type="entry name" value="DNase I-like"/>
    <property type="match status" value="1"/>
</dbReference>
<gene>
    <name evidence="13" type="ORF">QYM36_007436</name>
</gene>
<dbReference type="InterPro" id="IPR036691">
    <property type="entry name" value="Endo/exonu/phosph_ase_sf"/>
</dbReference>
<dbReference type="CDD" id="cd09080">
    <property type="entry name" value="TDP2"/>
    <property type="match status" value="1"/>
</dbReference>
<dbReference type="SUPFAM" id="SSF46934">
    <property type="entry name" value="UBA-like"/>
    <property type="match status" value="1"/>
</dbReference>
<evidence type="ECO:0000256" key="9">
    <source>
        <dbReference type="ARBA" id="ARBA00023204"/>
    </source>
</evidence>
<evidence type="ECO:0000256" key="5">
    <source>
        <dbReference type="ARBA" id="ARBA00022723"/>
    </source>
</evidence>
<evidence type="ECO:0000256" key="8">
    <source>
        <dbReference type="ARBA" id="ARBA00022842"/>
    </source>
</evidence>
<dbReference type="Pfam" id="PF14555">
    <property type="entry name" value="UBA_4"/>
    <property type="match status" value="1"/>
</dbReference>
<name>A0AA88ITU0_ARTSF</name>